<gene>
    <name evidence="2" type="ORF">GCM10011383_02860</name>
</gene>
<comment type="caution">
    <text evidence="2">The sequence shown here is derived from an EMBL/GenBank/DDBJ whole genome shotgun (WGS) entry which is preliminary data.</text>
</comment>
<organism evidence="2 3">
    <name type="scientific">Hymenobacter cavernae</name>
    <dbReference type="NCBI Taxonomy" id="2044852"/>
    <lineage>
        <taxon>Bacteria</taxon>
        <taxon>Pseudomonadati</taxon>
        <taxon>Bacteroidota</taxon>
        <taxon>Cytophagia</taxon>
        <taxon>Cytophagales</taxon>
        <taxon>Hymenobacteraceae</taxon>
        <taxon>Hymenobacter</taxon>
    </lineage>
</organism>
<keyword evidence="1" id="KW-1133">Transmembrane helix</keyword>
<keyword evidence="1" id="KW-0812">Transmembrane</keyword>
<evidence type="ECO:0000256" key="1">
    <source>
        <dbReference type="SAM" id="Phobius"/>
    </source>
</evidence>
<keyword evidence="1" id="KW-0472">Membrane</keyword>
<dbReference type="Proteomes" id="UP000632273">
    <property type="component" value="Unassembled WGS sequence"/>
</dbReference>
<evidence type="ECO:0000313" key="2">
    <source>
        <dbReference type="EMBL" id="GGE95561.1"/>
    </source>
</evidence>
<feature type="transmembrane region" description="Helical" evidence="1">
    <location>
        <begin position="52"/>
        <end position="74"/>
    </location>
</feature>
<dbReference type="EMBL" id="BMHT01000001">
    <property type="protein sequence ID" value="GGE95561.1"/>
    <property type="molecule type" value="Genomic_DNA"/>
</dbReference>
<sequence>MSLWPTLKSSSPGLCLGVLIGNIALLWVWAQIPAWYRSGSTDASAYVALHSVWLGAAAISTVLLLTNAAVLRWATLPLALPHLEHAGPIDNTQFWKHNLVFWLCVVFHLSCLAFAAWLAVTTVVRGWQWPF</sequence>
<feature type="transmembrane region" description="Helical" evidence="1">
    <location>
        <begin position="99"/>
        <end position="120"/>
    </location>
</feature>
<evidence type="ECO:0000313" key="3">
    <source>
        <dbReference type="Proteomes" id="UP000632273"/>
    </source>
</evidence>
<dbReference type="RefSeq" id="WP_188810205.1">
    <property type="nucleotide sequence ID" value="NZ_BMHT01000001.1"/>
</dbReference>
<accession>A0ABQ1TJI0</accession>
<protein>
    <submittedName>
        <fullName evidence="2">Uncharacterized protein</fullName>
    </submittedName>
</protein>
<reference evidence="3" key="1">
    <citation type="journal article" date="2019" name="Int. J. Syst. Evol. Microbiol.">
        <title>The Global Catalogue of Microorganisms (GCM) 10K type strain sequencing project: providing services to taxonomists for standard genome sequencing and annotation.</title>
        <authorList>
            <consortium name="The Broad Institute Genomics Platform"/>
            <consortium name="The Broad Institute Genome Sequencing Center for Infectious Disease"/>
            <person name="Wu L."/>
            <person name="Ma J."/>
        </authorList>
    </citation>
    <scope>NUCLEOTIDE SEQUENCE [LARGE SCALE GENOMIC DNA]</scope>
    <source>
        <strain evidence="3">CGMCC 1.15197</strain>
    </source>
</reference>
<name>A0ABQ1TJI0_9BACT</name>
<proteinExistence type="predicted"/>
<feature type="transmembrane region" description="Helical" evidence="1">
    <location>
        <begin position="12"/>
        <end position="32"/>
    </location>
</feature>
<keyword evidence="3" id="KW-1185">Reference proteome</keyword>